<dbReference type="Proteomes" id="UP001165074">
    <property type="component" value="Unassembled WGS sequence"/>
</dbReference>
<accession>A0A9W6VTM6</accession>
<comment type="caution">
    <text evidence="1">The sequence shown here is derived from an EMBL/GenBank/DDBJ whole genome shotgun (WGS) entry which is preliminary data.</text>
</comment>
<gene>
    <name evidence="1" type="ORF">Airi02_025820</name>
</gene>
<protein>
    <submittedName>
        <fullName evidence="1">Uncharacterized protein</fullName>
    </submittedName>
</protein>
<organism evidence="1 2">
    <name type="scientific">Actinoallomurus iriomotensis</name>
    <dbReference type="NCBI Taxonomy" id="478107"/>
    <lineage>
        <taxon>Bacteria</taxon>
        <taxon>Bacillati</taxon>
        <taxon>Actinomycetota</taxon>
        <taxon>Actinomycetes</taxon>
        <taxon>Streptosporangiales</taxon>
        <taxon>Thermomonosporaceae</taxon>
        <taxon>Actinoallomurus</taxon>
    </lineage>
</organism>
<keyword evidence="2" id="KW-1185">Reference proteome</keyword>
<proteinExistence type="predicted"/>
<dbReference type="EMBL" id="BSTK01000003">
    <property type="protein sequence ID" value="GLY84653.1"/>
    <property type="molecule type" value="Genomic_DNA"/>
</dbReference>
<evidence type="ECO:0000313" key="1">
    <source>
        <dbReference type="EMBL" id="GLY84653.1"/>
    </source>
</evidence>
<evidence type="ECO:0000313" key="2">
    <source>
        <dbReference type="Proteomes" id="UP001165074"/>
    </source>
</evidence>
<dbReference type="AlphaFoldDB" id="A0A9W6VTM6"/>
<name>A0A9W6VTM6_9ACTN</name>
<reference evidence="1" key="1">
    <citation type="submission" date="2023-03" db="EMBL/GenBank/DDBJ databases">
        <title>Actinoallomurus iriomotensis NBRC 103684.</title>
        <authorList>
            <person name="Ichikawa N."/>
            <person name="Sato H."/>
            <person name="Tonouchi N."/>
        </authorList>
    </citation>
    <scope>NUCLEOTIDE SEQUENCE</scope>
    <source>
        <strain evidence="1">NBRC 103684</strain>
    </source>
</reference>
<sequence>MTWVPCHGPDITYVGSVPMATFEVGMSDLLGYGVAYEAMHKADLLLIIDADFPASSSCPTM</sequence>